<feature type="domain" description="Glycolipid transfer protein" evidence="2">
    <location>
        <begin position="17"/>
        <end position="160"/>
    </location>
</feature>
<dbReference type="GO" id="GO:1902387">
    <property type="term" value="F:ceramide 1-phosphate binding"/>
    <property type="evidence" value="ECO:0007669"/>
    <property type="project" value="TreeGrafter"/>
</dbReference>
<evidence type="ECO:0000259" key="2">
    <source>
        <dbReference type="Pfam" id="PF08718"/>
    </source>
</evidence>
<dbReference type="AlphaFoldDB" id="A0A087UXU6"/>
<evidence type="ECO:0000313" key="3">
    <source>
        <dbReference type="EMBL" id="KFM82185.1"/>
    </source>
</evidence>
<reference evidence="3 4" key="1">
    <citation type="submission" date="2013-11" db="EMBL/GenBank/DDBJ databases">
        <title>Genome sequencing of Stegodyphus mimosarum.</title>
        <authorList>
            <person name="Bechsgaard J."/>
        </authorList>
    </citation>
    <scope>NUCLEOTIDE SEQUENCE [LARGE SCALE GENOMIC DNA]</scope>
</reference>
<sequence>MFFSNVKQFPAVIDGRIEIVPFLEASKGVVQFVDLLGSVFIPVKSDINGNIEKLYKIYHSNEEKFLALNDIVAYEMNNTDPKVGIDALLWLKRALEYVHVFLTCLVNDSKEEQYSDNLVPFFNKAYEEKLKPYHGWFVQKIFGLIVHAAPSRKSLLHLLAGENSTATESDVIKETEDFLQSLGNNIDVINDLYRANNLDNTDKV</sequence>
<dbReference type="GO" id="GO:1902388">
    <property type="term" value="F:ceramide 1-phosphate transfer activity"/>
    <property type="evidence" value="ECO:0007669"/>
    <property type="project" value="TreeGrafter"/>
</dbReference>
<dbReference type="FunFam" id="1.10.3520.10:FF:000001">
    <property type="entry name" value="Pleckstrin domain-containing family A member 8"/>
    <property type="match status" value="1"/>
</dbReference>
<accession>A0A087UXU6</accession>
<name>A0A087UXU6_STEMI</name>
<dbReference type="STRING" id="407821.A0A087UXU6"/>
<evidence type="ECO:0000313" key="4">
    <source>
        <dbReference type="Proteomes" id="UP000054359"/>
    </source>
</evidence>
<proteinExistence type="predicted"/>
<keyword evidence="1" id="KW-0813">Transport</keyword>
<dbReference type="Gene3D" id="1.10.3520.10">
    <property type="entry name" value="Glycolipid transfer protein"/>
    <property type="match status" value="1"/>
</dbReference>
<dbReference type="InterPro" id="IPR036497">
    <property type="entry name" value="GLTP_sf"/>
</dbReference>
<dbReference type="SUPFAM" id="SSF110004">
    <property type="entry name" value="Glycolipid transfer protein, GLTP"/>
    <property type="match status" value="1"/>
</dbReference>
<dbReference type="Pfam" id="PF08718">
    <property type="entry name" value="GLTP"/>
    <property type="match status" value="1"/>
</dbReference>
<dbReference type="GO" id="GO:0016020">
    <property type="term" value="C:membrane"/>
    <property type="evidence" value="ECO:0007669"/>
    <property type="project" value="TreeGrafter"/>
</dbReference>
<protein>
    <submittedName>
        <fullName evidence="3">Glycolipid transfer protein</fullName>
    </submittedName>
</protein>
<dbReference type="InterPro" id="IPR014830">
    <property type="entry name" value="Glycolipid_transfer_prot_dom"/>
</dbReference>
<dbReference type="EMBL" id="KK122189">
    <property type="protein sequence ID" value="KFM82185.1"/>
    <property type="molecule type" value="Genomic_DNA"/>
</dbReference>
<feature type="non-terminal residue" evidence="3">
    <location>
        <position position="204"/>
    </location>
</feature>
<keyword evidence="4" id="KW-1185">Reference proteome</keyword>
<dbReference type="OMA" id="EMHGAEW"/>
<dbReference type="OrthoDB" id="205255at2759"/>
<dbReference type="PANTHER" id="PTHR10219:SF25">
    <property type="entry name" value="PLECKSTRIN HOMOLOGY DOMAIN-CONTAINING FAMILY A MEMBER 8"/>
    <property type="match status" value="1"/>
</dbReference>
<organism evidence="3 4">
    <name type="scientific">Stegodyphus mimosarum</name>
    <name type="common">African social velvet spider</name>
    <dbReference type="NCBI Taxonomy" id="407821"/>
    <lineage>
        <taxon>Eukaryota</taxon>
        <taxon>Metazoa</taxon>
        <taxon>Ecdysozoa</taxon>
        <taxon>Arthropoda</taxon>
        <taxon>Chelicerata</taxon>
        <taxon>Arachnida</taxon>
        <taxon>Araneae</taxon>
        <taxon>Araneomorphae</taxon>
        <taxon>Entelegynae</taxon>
        <taxon>Eresoidea</taxon>
        <taxon>Eresidae</taxon>
        <taxon>Stegodyphus</taxon>
    </lineage>
</organism>
<dbReference type="GO" id="GO:0005829">
    <property type="term" value="C:cytosol"/>
    <property type="evidence" value="ECO:0007669"/>
    <property type="project" value="TreeGrafter"/>
</dbReference>
<gene>
    <name evidence="3" type="ORF">X975_05922</name>
</gene>
<dbReference type="Proteomes" id="UP000054359">
    <property type="component" value="Unassembled WGS sequence"/>
</dbReference>
<dbReference type="PANTHER" id="PTHR10219">
    <property type="entry name" value="GLYCOLIPID TRANSFER PROTEIN-RELATED"/>
    <property type="match status" value="1"/>
</dbReference>
<evidence type="ECO:0000256" key="1">
    <source>
        <dbReference type="ARBA" id="ARBA00022448"/>
    </source>
</evidence>